<dbReference type="Proteomes" id="UP001281305">
    <property type="component" value="Chromosome"/>
</dbReference>
<evidence type="ECO:0000313" key="2">
    <source>
        <dbReference type="Proteomes" id="UP001281305"/>
    </source>
</evidence>
<keyword evidence="2" id="KW-1185">Reference proteome</keyword>
<gene>
    <name evidence="1" type="ORF">RZS32_000290</name>
</gene>
<protein>
    <submittedName>
        <fullName evidence="1">Uncharacterized protein</fullName>
    </submittedName>
</protein>
<proteinExistence type="predicted"/>
<organism evidence="1 2">
    <name type="scientific">Roseovarius rhodophyticola</name>
    <dbReference type="NCBI Taxonomy" id="3080827"/>
    <lineage>
        <taxon>Bacteria</taxon>
        <taxon>Pseudomonadati</taxon>
        <taxon>Pseudomonadota</taxon>
        <taxon>Alphaproteobacteria</taxon>
        <taxon>Rhodobacterales</taxon>
        <taxon>Roseobacteraceae</taxon>
        <taxon>Roseovarius</taxon>
    </lineage>
</organism>
<accession>A0ABZ2TKQ9</accession>
<dbReference type="EMBL" id="CP146606">
    <property type="protein sequence ID" value="WYK18358.1"/>
    <property type="molecule type" value="Genomic_DNA"/>
</dbReference>
<reference evidence="1 2" key="1">
    <citation type="submission" date="2024-02" db="EMBL/GenBank/DDBJ databases">
        <title>Roseovarius strain W115 nov., isolated from a marine algae.</title>
        <authorList>
            <person name="Lee M.W."/>
            <person name="Lee J.K."/>
            <person name="Kim J.M."/>
            <person name="Choi D.G."/>
            <person name="Baek J.H."/>
            <person name="Bayburt H."/>
            <person name="Jung J.J."/>
            <person name="Han D.M."/>
            <person name="Jeon C.O."/>
        </authorList>
    </citation>
    <scope>NUCLEOTIDE SEQUENCE [LARGE SCALE GENOMIC DNA]</scope>
    <source>
        <strain evidence="1 2">W115</strain>
    </source>
</reference>
<name>A0ABZ2TKQ9_9RHOB</name>
<dbReference type="RefSeq" id="WP_317055044.1">
    <property type="nucleotide sequence ID" value="NZ_CP146606.1"/>
</dbReference>
<evidence type="ECO:0000313" key="1">
    <source>
        <dbReference type="EMBL" id="WYK18358.1"/>
    </source>
</evidence>
<sequence length="291" mass="33173">MQVVIHAGAHMTDDDRLIQCLLENKERLSAIGTDVPDPRVYRKLLRDILNAAMKSGINDEARDIVLDTINHDPAADRLILSNQGFFGTQKMAVGQGQLYPQAAARMEAFRQIFPNDDIEFFVGLRDLATFFPAILPKTPFETMTDMLNGVDPGAFRWTDMVRRLREAHPDMPMTIWCNEDTPLIWGQVVRELAGLDPNASFQGEYMLIKEIMTGEGVQRFETYMASQPDMTEIQKRRVIVAFLDKFVKEEEIEEELDLPGWSEELIDRLSEIYDEDVFEVARVSGVNMIAP</sequence>